<keyword evidence="1" id="KW-0812">Transmembrane</keyword>
<feature type="transmembrane region" description="Helical" evidence="1">
    <location>
        <begin position="45"/>
        <end position="70"/>
    </location>
</feature>
<dbReference type="AlphaFoldDB" id="A0A1X7VEI1"/>
<evidence type="ECO:0000313" key="2">
    <source>
        <dbReference type="EnsemblMetazoa" id="Aqu2.1.38715_001"/>
    </source>
</evidence>
<dbReference type="InParanoid" id="A0A1X7VEI1"/>
<keyword evidence="1" id="KW-0472">Membrane</keyword>
<dbReference type="EnsemblMetazoa" id="Aqu2.1.38715_001">
    <property type="protein sequence ID" value="Aqu2.1.38715_001"/>
    <property type="gene ID" value="Aqu2.1.38715"/>
</dbReference>
<reference evidence="2" key="1">
    <citation type="submission" date="2017-05" db="UniProtKB">
        <authorList>
            <consortium name="EnsemblMetazoa"/>
        </authorList>
    </citation>
    <scope>IDENTIFICATION</scope>
</reference>
<feature type="transmembrane region" description="Helical" evidence="1">
    <location>
        <begin position="142"/>
        <end position="158"/>
    </location>
</feature>
<organism evidence="2">
    <name type="scientific">Amphimedon queenslandica</name>
    <name type="common">Sponge</name>
    <dbReference type="NCBI Taxonomy" id="400682"/>
    <lineage>
        <taxon>Eukaryota</taxon>
        <taxon>Metazoa</taxon>
        <taxon>Porifera</taxon>
        <taxon>Demospongiae</taxon>
        <taxon>Heteroscleromorpha</taxon>
        <taxon>Haplosclerida</taxon>
        <taxon>Niphatidae</taxon>
        <taxon>Amphimedon</taxon>
    </lineage>
</organism>
<feature type="transmembrane region" description="Helical" evidence="1">
    <location>
        <begin position="15"/>
        <end position="33"/>
    </location>
</feature>
<name>A0A1X7VEI1_AMPQE</name>
<dbReference type="Gene3D" id="1.20.1250.20">
    <property type="entry name" value="MFS general substrate transporter like domains"/>
    <property type="match status" value="1"/>
</dbReference>
<feature type="transmembrane region" description="Helical" evidence="1">
    <location>
        <begin position="76"/>
        <end position="97"/>
    </location>
</feature>
<evidence type="ECO:0000256" key="1">
    <source>
        <dbReference type="SAM" id="Phobius"/>
    </source>
</evidence>
<proteinExistence type="predicted"/>
<sequence length="250" mass="28465">MTSRLATPSTSAKDYFGMDMMLCLTFLFFPLFGMMADLWIGRYKVIMIGMVLCFLQWLTSGIAFTVYGLVYNSELFLSWMYGIVYLACTASFCCIKSNIIQYNTDQFIGASSDELKSIIYWHLAVSLTSGLFLSVLSCFGNYTSGIFLTLVLVSHSFFKHKLENVSLIKNPIKLIVRVLCYARKHKYPENRSALTYWEEKAPSRLDLGKDKYGGPFTEEEVEDVKTFFHMLPLFIAVIGFACSDESFVTN</sequence>
<dbReference type="InterPro" id="IPR036259">
    <property type="entry name" value="MFS_trans_sf"/>
</dbReference>
<accession>A0A1X7VEI1</accession>
<protein>
    <submittedName>
        <fullName evidence="2">Uncharacterized protein</fullName>
    </submittedName>
</protein>
<keyword evidence="1" id="KW-1133">Transmembrane helix</keyword>